<protein>
    <submittedName>
        <fullName evidence="2">DUF983 domain-containing protein</fullName>
    </submittedName>
</protein>
<gene>
    <name evidence="2" type="ORF">PQU92_04680</name>
</gene>
<feature type="transmembrane region" description="Helical" evidence="1">
    <location>
        <begin position="84"/>
        <end position="113"/>
    </location>
</feature>
<name>A0ABT5HR55_9CAUL</name>
<evidence type="ECO:0000313" key="3">
    <source>
        <dbReference type="Proteomes" id="UP001214854"/>
    </source>
</evidence>
<dbReference type="EMBL" id="JAQQKX010000002">
    <property type="protein sequence ID" value="MDC7682558.1"/>
    <property type="molecule type" value="Genomic_DNA"/>
</dbReference>
<organism evidence="2 3">
    <name type="scientific">Asticcacaulis aquaticus</name>
    <dbReference type="NCBI Taxonomy" id="2984212"/>
    <lineage>
        <taxon>Bacteria</taxon>
        <taxon>Pseudomonadati</taxon>
        <taxon>Pseudomonadota</taxon>
        <taxon>Alphaproteobacteria</taxon>
        <taxon>Caulobacterales</taxon>
        <taxon>Caulobacteraceae</taxon>
        <taxon>Asticcacaulis</taxon>
    </lineage>
</organism>
<keyword evidence="1" id="KW-0812">Transmembrane</keyword>
<reference evidence="2 3" key="1">
    <citation type="submission" date="2023-01" db="EMBL/GenBank/DDBJ databases">
        <title>Novel species of the genus Asticcacaulis isolated from rivers.</title>
        <authorList>
            <person name="Lu H."/>
        </authorList>
    </citation>
    <scope>NUCLEOTIDE SEQUENCE [LARGE SCALE GENOMIC DNA]</scope>
    <source>
        <strain evidence="2 3">BYS171W</strain>
    </source>
</reference>
<dbReference type="Proteomes" id="UP001214854">
    <property type="component" value="Unassembled WGS sequence"/>
</dbReference>
<proteinExistence type="predicted"/>
<dbReference type="RefSeq" id="WP_272747043.1">
    <property type="nucleotide sequence ID" value="NZ_JAQQKX010000002.1"/>
</dbReference>
<dbReference type="Pfam" id="PF06170">
    <property type="entry name" value="DUF983"/>
    <property type="match status" value="1"/>
</dbReference>
<dbReference type="InterPro" id="IPR009325">
    <property type="entry name" value="DUF983"/>
</dbReference>
<evidence type="ECO:0000313" key="2">
    <source>
        <dbReference type="EMBL" id="MDC7682558.1"/>
    </source>
</evidence>
<keyword evidence="1" id="KW-0472">Membrane</keyword>
<sequence length="121" mass="13499">MLPEKATLWTAVKRGLQRKCPACGEGRAFRAYLKIVDQCDHCQTPLGLYPCDDGPAYITMLLVGHIVIGPLFALDFFWKYPLGIVIPITLVALGLLTLVVLPFVKGGFLGLIWHHGLRQRR</sequence>
<accession>A0ABT5HR55</accession>
<evidence type="ECO:0000256" key="1">
    <source>
        <dbReference type="SAM" id="Phobius"/>
    </source>
</evidence>
<feature type="transmembrane region" description="Helical" evidence="1">
    <location>
        <begin position="56"/>
        <end position="78"/>
    </location>
</feature>
<keyword evidence="3" id="KW-1185">Reference proteome</keyword>
<comment type="caution">
    <text evidence="2">The sequence shown here is derived from an EMBL/GenBank/DDBJ whole genome shotgun (WGS) entry which is preliminary data.</text>
</comment>
<keyword evidence="1" id="KW-1133">Transmembrane helix</keyword>